<comment type="function">
    <text evidence="2 12">Catalyzes the hydrolysis of UDP-3-O-myristoyl-N-acetylglucosamine to form UDP-3-O-myristoylglucosamine and acetate, the committed step in lipid A biosynthesis.</text>
</comment>
<evidence type="ECO:0000256" key="7">
    <source>
        <dbReference type="ARBA" id="ARBA00022723"/>
    </source>
</evidence>
<keyword evidence="6 12" id="KW-0441">Lipid A biosynthesis</keyword>
<dbReference type="KEGG" id="pfer:IRI77_13905"/>
<evidence type="ECO:0000256" key="4">
    <source>
        <dbReference type="ARBA" id="ARBA00012745"/>
    </source>
</evidence>
<sequence>MKFETTIQRPVAASGVGLHSGVPVNIRIVPASPGTGIVFRRTDLDNFEIPASWKYVQRVSYATSLMRQGVLISTTEHLLSTLYSMGIDNAYVEIDNLEVPILDGSGLPFVELLREAGIKHSRRRRRFLSVLRPVSLEGPGKRISILPADTFQLTCHVYFKHPMVSGQSLEMEVTPENYARELAPARTFGFAPELDQMRNMGLIRGATLDSAVCFTDNDVMNPGGLRFPDEPCRHKALDLIGDLALIGRSLRGHVIAERAGHAMHVALVAKIMSDPSLYEIVTGDENSMSLVHASSF</sequence>
<evidence type="ECO:0000256" key="9">
    <source>
        <dbReference type="ARBA" id="ARBA00022833"/>
    </source>
</evidence>
<accession>A0A7S7NXG9</accession>
<organism evidence="13 14">
    <name type="scientific">Paludibaculum fermentans</name>
    <dbReference type="NCBI Taxonomy" id="1473598"/>
    <lineage>
        <taxon>Bacteria</taxon>
        <taxon>Pseudomonadati</taxon>
        <taxon>Acidobacteriota</taxon>
        <taxon>Terriglobia</taxon>
        <taxon>Bryobacterales</taxon>
        <taxon>Bryobacteraceae</taxon>
        <taxon>Paludibaculum</taxon>
    </lineage>
</organism>
<evidence type="ECO:0000256" key="12">
    <source>
        <dbReference type="HAMAP-Rule" id="MF_00388"/>
    </source>
</evidence>
<evidence type="ECO:0000313" key="13">
    <source>
        <dbReference type="EMBL" id="QOY90989.1"/>
    </source>
</evidence>
<gene>
    <name evidence="12" type="primary">lpxC</name>
    <name evidence="13" type="ORF">IRI77_13905</name>
</gene>
<dbReference type="UniPathway" id="UPA00359">
    <property type="reaction ID" value="UER00478"/>
</dbReference>
<dbReference type="PANTHER" id="PTHR33694">
    <property type="entry name" value="UDP-3-O-ACYL-N-ACETYLGLUCOSAMINE DEACETYLASE 1, MITOCHONDRIAL-RELATED"/>
    <property type="match status" value="1"/>
</dbReference>
<dbReference type="Proteomes" id="UP000593892">
    <property type="component" value="Chromosome"/>
</dbReference>
<dbReference type="InterPro" id="IPR015870">
    <property type="entry name" value="UDP-acyl_N-AcGlcN_deAcase_N"/>
</dbReference>
<proteinExistence type="inferred from homology"/>
<dbReference type="InterPro" id="IPR020568">
    <property type="entry name" value="Ribosomal_Su5_D2-typ_SF"/>
</dbReference>
<dbReference type="EMBL" id="CP063849">
    <property type="protein sequence ID" value="QOY90989.1"/>
    <property type="molecule type" value="Genomic_DNA"/>
</dbReference>
<dbReference type="Gene3D" id="3.30.1700.10">
    <property type="entry name" value="lpxc deacetylase, domain 2"/>
    <property type="match status" value="1"/>
</dbReference>
<evidence type="ECO:0000256" key="11">
    <source>
        <dbReference type="ARBA" id="ARBA00024535"/>
    </source>
</evidence>
<dbReference type="Pfam" id="PF03331">
    <property type="entry name" value="LpxC"/>
    <property type="match status" value="1"/>
</dbReference>
<evidence type="ECO:0000256" key="6">
    <source>
        <dbReference type="ARBA" id="ARBA00022556"/>
    </source>
</evidence>
<feature type="binding site" evidence="12">
    <location>
        <position position="77"/>
    </location>
    <ligand>
        <name>Zn(2+)</name>
        <dbReference type="ChEBI" id="CHEBI:29105"/>
    </ligand>
</feature>
<comment type="cofactor">
    <cofactor evidence="1 12">
        <name>Zn(2+)</name>
        <dbReference type="ChEBI" id="CHEBI:29105"/>
    </cofactor>
</comment>
<name>A0A7S7NXG9_PALFE</name>
<dbReference type="Gene3D" id="3.30.230.20">
    <property type="entry name" value="lpxc deacetylase, domain 1"/>
    <property type="match status" value="1"/>
</dbReference>
<dbReference type="GO" id="GO:0103117">
    <property type="term" value="F:UDP-3-O-acyl-N-acetylglucosamine deacetylase activity"/>
    <property type="evidence" value="ECO:0007669"/>
    <property type="project" value="UniProtKB-UniRule"/>
</dbReference>
<comment type="catalytic activity">
    <reaction evidence="11 12">
        <text>a UDP-3-O-[(3R)-3-hydroxyacyl]-N-acetyl-alpha-D-glucosamine + H2O = a UDP-3-O-[(3R)-3-hydroxyacyl]-alpha-D-glucosamine + acetate</text>
        <dbReference type="Rhea" id="RHEA:67816"/>
        <dbReference type="ChEBI" id="CHEBI:15377"/>
        <dbReference type="ChEBI" id="CHEBI:30089"/>
        <dbReference type="ChEBI" id="CHEBI:137740"/>
        <dbReference type="ChEBI" id="CHEBI:173225"/>
        <dbReference type="EC" id="3.5.1.108"/>
    </reaction>
</comment>
<dbReference type="SUPFAM" id="SSF54211">
    <property type="entry name" value="Ribosomal protein S5 domain 2-like"/>
    <property type="match status" value="2"/>
</dbReference>
<feature type="binding site" evidence="12">
    <location>
        <position position="238"/>
    </location>
    <ligand>
        <name>Zn(2+)</name>
        <dbReference type="ChEBI" id="CHEBI:29105"/>
    </ligand>
</feature>
<evidence type="ECO:0000256" key="5">
    <source>
        <dbReference type="ARBA" id="ARBA00022516"/>
    </source>
</evidence>
<keyword evidence="7 12" id="KW-0479">Metal-binding</keyword>
<evidence type="ECO:0000256" key="2">
    <source>
        <dbReference type="ARBA" id="ARBA00002923"/>
    </source>
</evidence>
<comment type="similarity">
    <text evidence="12">Belongs to the LpxC family.</text>
</comment>
<comment type="pathway">
    <text evidence="3 12">Glycolipid biosynthesis; lipid IV(A) biosynthesis; lipid IV(A) from (3R)-3-hydroxytetradecanoyl-[acyl-carrier-protein] and UDP-N-acetyl-alpha-D-glucosamine: step 2/6.</text>
</comment>
<keyword evidence="10 12" id="KW-0443">Lipid metabolism</keyword>
<protein>
    <recommendedName>
        <fullName evidence="4 12">UDP-3-O-acyl-N-acetylglucosamine deacetylase</fullName>
        <shortName evidence="12">UDP-3-O-acyl-GlcNAc deacetylase</shortName>
        <ecNumber evidence="4 12">3.5.1.108</ecNumber>
    </recommendedName>
    <alternativeName>
        <fullName evidence="12">UDP-3-O-[R-3-hydroxymyristoyl]-N-acetylglucosamine deacetylase</fullName>
    </alternativeName>
</protein>
<evidence type="ECO:0000313" key="14">
    <source>
        <dbReference type="Proteomes" id="UP000593892"/>
    </source>
</evidence>
<dbReference type="InterPro" id="IPR004463">
    <property type="entry name" value="UDP-acyl_GlcNac_deAcase"/>
</dbReference>
<feature type="active site" description="Proton donor" evidence="12">
    <location>
        <position position="261"/>
    </location>
</feature>
<keyword evidence="9 12" id="KW-0862">Zinc</keyword>
<dbReference type="HAMAP" id="MF_00388">
    <property type="entry name" value="LpxC"/>
    <property type="match status" value="1"/>
</dbReference>
<evidence type="ECO:0000256" key="8">
    <source>
        <dbReference type="ARBA" id="ARBA00022801"/>
    </source>
</evidence>
<dbReference type="GO" id="GO:0009245">
    <property type="term" value="P:lipid A biosynthetic process"/>
    <property type="evidence" value="ECO:0007669"/>
    <property type="project" value="UniProtKB-UniRule"/>
</dbReference>
<dbReference type="NCBIfam" id="TIGR00325">
    <property type="entry name" value="lpxC"/>
    <property type="match status" value="1"/>
</dbReference>
<dbReference type="RefSeq" id="WP_194452644.1">
    <property type="nucleotide sequence ID" value="NZ_CP063849.1"/>
</dbReference>
<dbReference type="EC" id="3.5.1.108" evidence="4 12"/>
<dbReference type="GO" id="GO:0016020">
    <property type="term" value="C:membrane"/>
    <property type="evidence" value="ECO:0007669"/>
    <property type="project" value="GOC"/>
</dbReference>
<feature type="binding site" evidence="12">
    <location>
        <position position="234"/>
    </location>
    <ligand>
        <name>Zn(2+)</name>
        <dbReference type="ChEBI" id="CHEBI:29105"/>
    </ligand>
</feature>
<evidence type="ECO:0000256" key="3">
    <source>
        <dbReference type="ARBA" id="ARBA00005002"/>
    </source>
</evidence>
<evidence type="ECO:0000256" key="1">
    <source>
        <dbReference type="ARBA" id="ARBA00001947"/>
    </source>
</evidence>
<dbReference type="GO" id="GO:0046872">
    <property type="term" value="F:metal ion binding"/>
    <property type="evidence" value="ECO:0007669"/>
    <property type="project" value="UniProtKB-KW"/>
</dbReference>
<keyword evidence="14" id="KW-1185">Reference proteome</keyword>
<dbReference type="InterPro" id="IPR011334">
    <property type="entry name" value="UDP-acyl_GlcNac_deAcase_C"/>
</dbReference>
<evidence type="ECO:0000256" key="10">
    <source>
        <dbReference type="ARBA" id="ARBA00023098"/>
    </source>
</evidence>
<dbReference type="PANTHER" id="PTHR33694:SF1">
    <property type="entry name" value="UDP-3-O-ACYL-N-ACETYLGLUCOSAMINE DEACETYLASE 1, MITOCHONDRIAL-RELATED"/>
    <property type="match status" value="1"/>
</dbReference>
<dbReference type="AlphaFoldDB" id="A0A7S7NXG9"/>
<reference evidence="13 14" key="1">
    <citation type="submission" date="2020-10" db="EMBL/GenBank/DDBJ databases">
        <title>Complete genome sequence of Paludibaculum fermentans P105T, a facultatively anaerobic acidobacterium capable of dissimilatory Fe(III) reduction.</title>
        <authorList>
            <person name="Dedysh S.N."/>
            <person name="Beletsky A.V."/>
            <person name="Kulichevskaya I.S."/>
            <person name="Mardanov A.V."/>
            <person name="Ravin N.V."/>
        </authorList>
    </citation>
    <scope>NUCLEOTIDE SEQUENCE [LARGE SCALE GENOMIC DNA]</scope>
    <source>
        <strain evidence="13 14">P105</strain>
    </source>
</reference>
<keyword evidence="5 12" id="KW-0444">Lipid biosynthesis</keyword>
<keyword evidence="8 12" id="KW-0378">Hydrolase</keyword>